<evidence type="ECO:0000313" key="3">
    <source>
        <dbReference type="Proteomes" id="UP000186684"/>
    </source>
</evidence>
<dbReference type="OrthoDB" id="7271084at2"/>
<dbReference type="AlphaFoldDB" id="A0A1N7NF54"/>
<feature type="region of interest" description="Disordered" evidence="1">
    <location>
        <begin position="155"/>
        <end position="194"/>
    </location>
</feature>
<dbReference type="RefSeq" id="WP_076448530.1">
    <property type="nucleotide sequence ID" value="NZ_FTOQ01000008.1"/>
</dbReference>
<protein>
    <recommendedName>
        <fullName evidence="4">Molybdopterin-guanine dinucleotide biosynthesis protein A</fullName>
    </recommendedName>
</protein>
<evidence type="ECO:0000313" key="2">
    <source>
        <dbReference type="EMBL" id="SIS96809.1"/>
    </source>
</evidence>
<evidence type="ECO:0008006" key="4">
    <source>
        <dbReference type="Google" id="ProtNLM"/>
    </source>
</evidence>
<organism evidence="2 3">
    <name type="scientific">Roseivivax lentus</name>
    <dbReference type="NCBI Taxonomy" id="633194"/>
    <lineage>
        <taxon>Bacteria</taxon>
        <taxon>Pseudomonadati</taxon>
        <taxon>Pseudomonadota</taxon>
        <taxon>Alphaproteobacteria</taxon>
        <taxon>Rhodobacterales</taxon>
        <taxon>Roseobacteraceae</taxon>
        <taxon>Roseivivax</taxon>
    </lineage>
</organism>
<gene>
    <name evidence="2" type="ORF">SAMN05421759_10819</name>
</gene>
<evidence type="ECO:0000256" key="1">
    <source>
        <dbReference type="SAM" id="MobiDB-lite"/>
    </source>
</evidence>
<keyword evidence="3" id="KW-1185">Reference proteome</keyword>
<proteinExistence type="predicted"/>
<accession>A0A1N7NF54</accession>
<dbReference type="EMBL" id="FTOQ01000008">
    <property type="protein sequence ID" value="SIS96809.1"/>
    <property type="molecule type" value="Genomic_DNA"/>
</dbReference>
<sequence>MGETAISFTDRKAASVPVGVIVERRPGVTRWVREIWQPKALLPQAPPADWRELRRDGGRIEYHAATVPLTLYRGEAEAYRVALSEPVPAAYVVLRPSAREGFPWYVHLVTASPHEAALFQQSGDEIVEKVALPDDLVGWAGRWVEAHYHEEPFVKRKRRRAEGPEADSPLGDPRISKPTDIYRAPTERRHGGGS</sequence>
<dbReference type="STRING" id="633194.SAMN05421759_10819"/>
<dbReference type="Pfam" id="PF11749">
    <property type="entry name" value="DUF3305"/>
    <property type="match status" value="1"/>
</dbReference>
<dbReference type="Proteomes" id="UP000186684">
    <property type="component" value="Unassembled WGS sequence"/>
</dbReference>
<name>A0A1N7NF54_9RHOB</name>
<reference evidence="3" key="1">
    <citation type="submission" date="2017-01" db="EMBL/GenBank/DDBJ databases">
        <authorList>
            <person name="Varghese N."/>
            <person name="Submissions S."/>
        </authorList>
    </citation>
    <scope>NUCLEOTIDE SEQUENCE [LARGE SCALE GENOMIC DNA]</scope>
    <source>
        <strain evidence="3">DSM 29430</strain>
    </source>
</reference>
<feature type="compositionally biased region" description="Basic and acidic residues" evidence="1">
    <location>
        <begin position="185"/>
        <end position="194"/>
    </location>
</feature>
<dbReference type="InterPro" id="IPR021736">
    <property type="entry name" value="DUF3305"/>
</dbReference>